<comment type="caution">
    <text evidence="1">The sequence shown here is derived from an EMBL/GenBank/DDBJ whole genome shotgun (WGS) entry which is preliminary data.</text>
</comment>
<organism evidence="1 2">
    <name type="scientific">Acinetobacter rongchengensis</name>
    <dbReference type="NCBI Taxonomy" id="2419601"/>
    <lineage>
        <taxon>Bacteria</taxon>
        <taxon>Pseudomonadati</taxon>
        <taxon>Pseudomonadota</taxon>
        <taxon>Gammaproteobacteria</taxon>
        <taxon>Moraxellales</taxon>
        <taxon>Moraxellaceae</taxon>
        <taxon>Acinetobacter</taxon>
    </lineage>
</organism>
<name>A0A3A8FG43_9GAMM</name>
<proteinExistence type="predicted"/>
<evidence type="ECO:0000313" key="2">
    <source>
        <dbReference type="Proteomes" id="UP000280405"/>
    </source>
</evidence>
<protein>
    <submittedName>
        <fullName evidence="1">Uncharacterized protein</fullName>
    </submittedName>
</protein>
<evidence type="ECO:0000313" key="1">
    <source>
        <dbReference type="EMBL" id="RKG40131.1"/>
    </source>
</evidence>
<reference evidence="1 2" key="1">
    <citation type="submission" date="2018-09" db="EMBL/GenBank/DDBJ databases">
        <title>The draft genome of Acinetobacter spp. strains.</title>
        <authorList>
            <person name="Qin J."/>
            <person name="Feng Y."/>
            <person name="Zong Z."/>
        </authorList>
    </citation>
    <scope>NUCLEOTIDE SEQUENCE [LARGE SCALE GENOMIC DNA]</scope>
    <source>
        <strain evidence="1 2">WCHAc060115</strain>
    </source>
</reference>
<dbReference type="EMBL" id="RAXT01000003">
    <property type="protein sequence ID" value="RKG40131.1"/>
    <property type="molecule type" value="Genomic_DNA"/>
</dbReference>
<dbReference type="RefSeq" id="WP_120382924.1">
    <property type="nucleotide sequence ID" value="NZ_RAXT01000003.1"/>
</dbReference>
<sequence length="238" mass="25760">MNKIKDILTASLIGVMLLGVNTLSHSDQLTPLSDTDLAQVNGQAGVDLNLKLSLNHTVDYKFDSSVCSSSQLEYCRLAIALNNRYDDGSNDTYNNGVRVPSATGKNQWLVFKGIQGTVLIDKLALDGADVTFKSKSGTDSYRGALNFSFDPNLPIKIRNFGFQSLSIETDTAVASSTSNQEGFLSNTKYNQTTDNAFDKYNPDTGVAREKGFLGVSMNGNLSLGGNIKVFSCIDHSRC</sequence>
<dbReference type="AlphaFoldDB" id="A0A3A8FG43"/>
<dbReference type="Proteomes" id="UP000280405">
    <property type="component" value="Unassembled WGS sequence"/>
</dbReference>
<gene>
    <name evidence="1" type="ORF">D7V20_03405</name>
</gene>
<accession>A0A3A8FG43</accession>
<keyword evidence="2" id="KW-1185">Reference proteome</keyword>
<dbReference type="OrthoDB" id="6695901at2"/>